<dbReference type="Gene3D" id="1.25.40.20">
    <property type="entry name" value="Ankyrin repeat-containing domain"/>
    <property type="match status" value="1"/>
</dbReference>
<name>A0A813ECW0_POLGL</name>
<dbReference type="SUPFAM" id="SSF48403">
    <property type="entry name" value="Ankyrin repeat"/>
    <property type="match status" value="1"/>
</dbReference>
<comment type="caution">
    <text evidence="1">The sequence shown here is derived from an EMBL/GenBank/DDBJ whole genome shotgun (WGS) entry which is preliminary data.</text>
</comment>
<reference evidence="1" key="1">
    <citation type="submission" date="2021-02" db="EMBL/GenBank/DDBJ databases">
        <authorList>
            <person name="Dougan E. K."/>
            <person name="Rhodes N."/>
            <person name="Thang M."/>
            <person name="Chan C."/>
        </authorList>
    </citation>
    <scope>NUCLEOTIDE SEQUENCE</scope>
</reference>
<dbReference type="EMBL" id="CAJNNV010010228">
    <property type="protein sequence ID" value="CAE8598373.1"/>
    <property type="molecule type" value="Genomic_DNA"/>
</dbReference>
<evidence type="ECO:0000313" key="3">
    <source>
        <dbReference type="Proteomes" id="UP000654075"/>
    </source>
</evidence>
<organism evidence="1 3">
    <name type="scientific">Polarella glacialis</name>
    <name type="common">Dinoflagellate</name>
    <dbReference type="NCBI Taxonomy" id="89957"/>
    <lineage>
        <taxon>Eukaryota</taxon>
        <taxon>Sar</taxon>
        <taxon>Alveolata</taxon>
        <taxon>Dinophyceae</taxon>
        <taxon>Suessiales</taxon>
        <taxon>Suessiaceae</taxon>
        <taxon>Polarella</taxon>
    </lineage>
</organism>
<sequence length="206" mass="22896">MLERAQADPENLEVLEVKADMTMVEKLWSDPRLRTLDPCSLMRATSRPDLSMCRRLLSDSRFTAFNVKSAEGYTAMGMAAYGMVGEVGDKNDDESIESRFQITRMLFEDARAEVHGIGRYNVHWPAPLHVVAKARMVGADAKFVDMARTWLCDARTDVNATSSSGETLLHFVCGYGAELHTGIVVANLERCQMILANPAFRSMPSS</sequence>
<gene>
    <name evidence="1" type="ORF">PGLA1383_LOCUS16783</name>
    <name evidence="2" type="ORF">PGLA1383_LOCUS52993</name>
</gene>
<dbReference type="InterPro" id="IPR036770">
    <property type="entry name" value="Ankyrin_rpt-contain_sf"/>
</dbReference>
<proteinExistence type="predicted"/>
<protein>
    <submittedName>
        <fullName evidence="1">Uncharacterized protein</fullName>
    </submittedName>
</protein>
<dbReference type="AlphaFoldDB" id="A0A813ECW0"/>
<dbReference type="Proteomes" id="UP000654075">
    <property type="component" value="Unassembled WGS sequence"/>
</dbReference>
<keyword evidence="3" id="KW-1185">Reference proteome</keyword>
<evidence type="ECO:0000313" key="2">
    <source>
        <dbReference type="EMBL" id="CAE8637666.1"/>
    </source>
</evidence>
<accession>A0A813ECW0</accession>
<dbReference type="EMBL" id="CAJNNV010031742">
    <property type="protein sequence ID" value="CAE8637666.1"/>
    <property type="molecule type" value="Genomic_DNA"/>
</dbReference>
<evidence type="ECO:0000313" key="1">
    <source>
        <dbReference type="EMBL" id="CAE8598373.1"/>
    </source>
</evidence>